<dbReference type="GO" id="GO:0008531">
    <property type="term" value="F:riboflavin kinase activity"/>
    <property type="evidence" value="ECO:0007669"/>
    <property type="project" value="UniProtKB-UniRule"/>
</dbReference>
<organism evidence="17 18">
    <name type="scientific">Alpinimonas psychrophila</name>
    <dbReference type="NCBI Taxonomy" id="748908"/>
    <lineage>
        <taxon>Bacteria</taxon>
        <taxon>Bacillati</taxon>
        <taxon>Actinomycetota</taxon>
        <taxon>Actinomycetes</taxon>
        <taxon>Micrococcales</taxon>
        <taxon>Microbacteriaceae</taxon>
        <taxon>Alpinimonas</taxon>
    </lineage>
</organism>
<dbReference type="Gene3D" id="2.40.30.30">
    <property type="entry name" value="Riboflavin kinase-like"/>
    <property type="match status" value="1"/>
</dbReference>
<comment type="catalytic activity">
    <reaction evidence="13 15">
        <text>riboflavin + ATP = FMN + ADP + H(+)</text>
        <dbReference type="Rhea" id="RHEA:14357"/>
        <dbReference type="ChEBI" id="CHEBI:15378"/>
        <dbReference type="ChEBI" id="CHEBI:30616"/>
        <dbReference type="ChEBI" id="CHEBI:57986"/>
        <dbReference type="ChEBI" id="CHEBI:58210"/>
        <dbReference type="ChEBI" id="CHEBI:456216"/>
        <dbReference type="EC" id="2.7.1.26"/>
    </reaction>
</comment>
<keyword evidence="6 15" id="KW-0808">Transferase</keyword>
<dbReference type="EC" id="2.7.7.2" evidence="15"/>
<dbReference type="NCBIfam" id="NF004160">
    <property type="entry name" value="PRK05627.1-3"/>
    <property type="match status" value="1"/>
</dbReference>
<keyword evidence="11 15" id="KW-0067">ATP-binding</keyword>
<comment type="function">
    <text evidence="1">Catalyzes the phosphorylation of riboflavin to FMN followed by the adenylation of FMN to FAD.</text>
</comment>
<evidence type="ECO:0000256" key="3">
    <source>
        <dbReference type="ARBA" id="ARBA00005201"/>
    </source>
</evidence>
<comment type="pathway">
    <text evidence="2 15">Cofactor biosynthesis; FAD biosynthesis; FAD from FMN: step 1/1.</text>
</comment>
<dbReference type="InterPro" id="IPR015865">
    <property type="entry name" value="Riboflavin_kinase_bac/euk"/>
</dbReference>
<evidence type="ECO:0000256" key="6">
    <source>
        <dbReference type="ARBA" id="ARBA00022679"/>
    </source>
</evidence>
<proteinExistence type="inferred from homology"/>
<dbReference type="FunFam" id="2.40.30.30:FF:000003">
    <property type="entry name" value="Riboflavin biosynthesis protein"/>
    <property type="match status" value="1"/>
</dbReference>
<evidence type="ECO:0000259" key="16">
    <source>
        <dbReference type="SMART" id="SM00904"/>
    </source>
</evidence>
<dbReference type="PIRSF" id="PIRSF004491">
    <property type="entry name" value="FAD_Synth"/>
    <property type="match status" value="1"/>
</dbReference>
<evidence type="ECO:0000256" key="15">
    <source>
        <dbReference type="PIRNR" id="PIRNR004491"/>
    </source>
</evidence>
<dbReference type="GO" id="GO:0005524">
    <property type="term" value="F:ATP binding"/>
    <property type="evidence" value="ECO:0007669"/>
    <property type="project" value="UniProtKB-UniRule"/>
</dbReference>
<comment type="caution">
    <text evidence="17">The sequence shown here is derived from an EMBL/GenBank/DDBJ whole genome shotgun (WGS) entry which is preliminary data.</text>
</comment>
<dbReference type="InterPro" id="IPR014729">
    <property type="entry name" value="Rossmann-like_a/b/a_fold"/>
</dbReference>
<keyword evidence="9 15" id="KW-0418">Kinase</keyword>
<name>A0A7W3PPB8_9MICO</name>
<dbReference type="PANTHER" id="PTHR22749">
    <property type="entry name" value="RIBOFLAVIN KINASE/FMN ADENYLYLTRANSFERASE"/>
    <property type="match status" value="1"/>
</dbReference>
<dbReference type="EMBL" id="JACGWU010000002">
    <property type="protein sequence ID" value="MBA8829068.1"/>
    <property type="molecule type" value="Genomic_DNA"/>
</dbReference>
<dbReference type="FunFam" id="3.40.50.620:FF:000021">
    <property type="entry name" value="Riboflavin biosynthesis protein"/>
    <property type="match status" value="1"/>
</dbReference>
<dbReference type="NCBIfam" id="TIGR00125">
    <property type="entry name" value="cyt_tran_rel"/>
    <property type="match status" value="1"/>
</dbReference>
<dbReference type="EC" id="2.7.1.26" evidence="15"/>
<dbReference type="AlphaFoldDB" id="A0A7W3PPB8"/>
<keyword evidence="12" id="KW-0511">Multifunctional enzyme</keyword>
<keyword evidence="18" id="KW-1185">Reference proteome</keyword>
<comment type="similarity">
    <text evidence="15">Belongs to the ribF family.</text>
</comment>
<dbReference type="Proteomes" id="UP000524237">
    <property type="component" value="Unassembled WGS sequence"/>
</dbReference>
<evidence type="ECO:0000256" key="14">
    <source>
        <dbReference type="ARBA" id="ARBA00049494"/>
    </source>
</evidence>
<gene>
    <name evidence="17" type="ORF">FB555_001166</name>
</gene>
<evidence type="ECO:0000256" key="7">
    <source>
        <dbReference type="ARBA" id="ARBA00022695"/>
    </source>
</evidence>
<dbReference type="UniPathway" id="UPA00277">
    <property type="reaction ID" value="UER00407"/>
</dbReference>
<dbReference type="InterPro" id="IPR004821">
    <property type="entry name" value="Cyt_trans-like"/>
</dbReference>
<reference evidence="17 18" key="1">
    <citation type="submission" date="2020-07" db="EMBL/GenBank/DDBJ databases">
        <title>Sequencing the genomes of 1000 actinobacteria strains.</title>
        <authorList>
            <person name="Klenk H.-P."/>
        </authorList>
    </citation>
    <scope>NUCLEOTIDE SEQUENCE [LARGE SCALE GENOMIC DNA]</scope>
    <source>
        <strain evidence="17 18">DSM 23737</strain>
    </source>
</reference>
<sequence>MTTYWSLEEIPQDFGPTAVTIGKFDGVHIGHVEIIHQLDDIAETRGLTATVVTFDRHPAALFRPEARPVEITGMARRIELIEQAGVQTNLVLPFTHELAALSPREFVTRVLVHALHAQVVLVGHDFRFGSHAEGDVAQLRAFGVELGFDVVLIDDVSSVNGLRVSSSRIRLVMGEGDVEGACALLGRMPAVRGTVVHGAKRGRELGYPTANLSQEATGLIPADGVYAGWLTDAGVRYPAAISVGSNPTFEGIHLRTVEAFVLDASLDLYGHVVVVEFAARLRGMVAFAGIEALIEQMNADVLDVRKVLAV</sequence>
<dbReference type="InterPro" id="IPR023468">
    <property type="entry name" value="Riboflavin_kinase"/>
</dbReference>
<evidence type="ECO:0000313" key="17">
    <source>
        <dbReference type="EMBL" id="MBA8829068.1"/>
    </source>
</evidence>
<dbReference type="InterPro" id="IPR015864">
    <property type="entry name" value="FAD_synthase"/>
</dbReference>
<evidence type="ECO:0000256" key="10">
    <source>
        <dbReference type="ARBA" id="ARBA00022827"/>
    </source>
</evidence>
<protein>
    <recommendedName>
        <fullName evidence="15">Riboflavin biosynthesis protein</fullName>
    </recommendedName>
    <domain>
        <recommendedName>
            <fullName evidence="15">Riboflavin kinase</fullName>
            <ecNumber evidence="15">2.7.1.26</ecNumber>
        </recommendedName>
        <alternativeName>
            <fullName evidence="15">Flavokinase</fullName>
        </alternativeName>
    </domain>
    <domain>
        <recommendedName>
            <fullName evidence="15">FMN adenylyltransferase</fullName>
            <ecNumber evidence="15">2.7.7.2</ecNumber>
        </recommendedName>
        <alternativeName>
            <fullName evidence="15">FAD pyrophosphorylase</fullName>
        </alternativeName>
        <alternativeName>
            <fullName evidence="15">FAD synthase</fullName>
        </alternativeName>
    </domain>
</protein>
<dbReference type="GO" id="GO:0009231">
    <property type="term" value="P:riboflavin biosynthetic process"/>
    <property type="evidence" value="ECO:0007669"/>
    <property type="project" value="InterPro"/>
</dbReference>
<accession>A0A7W3PPB8</accession>
<evidence type="ECO:0000313" key="18">
    <source>
        <dbReference type="Proteomes" id="UP000524237"/>
    </source>
</evidence>
<evidence type="ECO:0000256" key="12">
    <source>
        <dbReference type="ARBA" id="ARBA00023268"/>
    </source>
</evidence>
<dbReference type="SUPFAM" id="SSF82114">
    <property type="entry name" value="Riboflavin kinase-like"/>
    <property type="match status" value="1"/>
</dbReference>
<keyword evidence="8 15" id="KW-0547">Nucleotide-binding</keyword>
<comment type="catalytic activity">
    <reaction evidence="14 15">
        <text>FMN + ATP + H(+) = FAD + diphosphate</text>
        <dbReference type="Rhea" id="RHEA:17237"/>
        <dbReference type="ChEBI" id="CHEBI:15378"/>
        <dbReference type="ChEBI" id="CHEBI:30616"/>
        <dbReference type="ChEBI" id="CHEBI:33019"/>
        <dbReference type="ChEBI" id="CHEBI:57692"/>
        <dbReference type="ChEBI" id="CHEBI:58210"/>
        <dbReference type="EC" id="2.7.7.2"/>
    </reaction>
</comment>
<evidence type="ECO:0000256" key="8">
    <source>
        <dbReference type="ARBA" id="ARBA00022741"/>
    </source>
</evidence>
<dbReference type="GO" id="GO:0003919">
    <property type="term" value="F:FMN adenylyltransferase activity"/>
    <property type="evidence" value="ECO:0007669"/>
    <property type="project" value="UniProtKB-UniRule"/>
</dbReference>
<dbReference type="UniPathway" id="UPA00276">
    <property type="reaction ID" value="UER00406"/>
</dbReference>
<evidence type="ECO:0000256" key="13">
    <source>
        <dbReference type="ARBA" id="ARBA00047880"/>
    </source>
</evidence>
<dbReference type="Pfam" id="PF06574">
    <property type="entry name" value="FAD_syn"/>
    <property type="match status" value="1"/>
</dbReference>
<dbReference type="CDD" id="cd02064">
    <property type="entry name" value="FAD_synthetase_N"/>
    <property type="match status" value="1"/>
</dbReference>
<dbReference type="SMART" id="SM00904">
    <property type="entry name" value="Flavokinase"/>
    <property type="match status" value="1"/>
</dbReference>
<dbReference type="RefSeq" id="WP_182484493.1">
    <property type="nucleotide sequence ID" value="NZ_JACGWU010000002.1"/>
</dbReference>
<dbReference type="NCBIfam" id="TIGR00083">
    <property type="entry name" value="ribF"/>
    <property type="match status" value="1"/>
</dbReference>
<dbReference type="InterPro" id="IPR002606">
    <property type="entry name" value="Riboflavin_kinase_bac"/>
</dbReference>
<keyword evidence="5 15" id="KW-0288">FMN</keyword>
<evidence type="ECO:0000256" key="4">
    <source>
        <dbReference type="ARBA" id="ARBA00022630"/>
    </source>
</evidence>
<evidence type="ECO:0000256" key="2">
    <source>
        <dbReference type="ARBA" id="ARBA00004726"/>
    </source>
</evidence>
<evidence type="ECO:0000256" key="9">
    <source>
        <dbReference type="ARBA" id="ARBA00022777"/>
    </source>
</evidence>
<dbReference type="SUPFAM" id="SSF52374">
    <property type="entry name" value="Nucleotidylyl transferase"/>
    <property type="match status" value="1"/>
</dbReference>
<comment type="pathway">
    <text evidence="3 15">Cofactor biosynthesis; FMN biosynthesis; FMN from riboflavin (ATP route): step 1/1.</text>
</comment>
<feature type="domain" description="Riboflavin kinase" evidence="16">
    <location>
        <begin position="184"/>
        <end position="309"/>
    </location>
</feature>
<keyword evidence="4 15" id="KW-0285">Flavoprotein</keyword>
<dbReference type="InterPro" id="IPR023465">
    <property type="entry name" value="Riboflavin_kinase_dom_sf"/>
</dbReference>
<evidence type="ECO:0000256" key="5">
    <source>
        <dbReference type="ARBA" id="ARBA00022643"/>
    </source>
</evidence>
<evidence type="ECO:0000256" key="1">
    <source>
        <dbReference type="ARBA" id="ARBA00002121"/>
    </source>
</evidence>
<evidence type="ECO:0000256" key="11">
    <source>
        <dbReference type="ARBA" id="ARBA00022840"/>
    </source>
</evidence>
<dbReference type="GO" id="GO:0009398">
    <property type="term" value="P:FMN biosynthetic process"/>
    <property type="evidence" value="ECO:0007669"/>
    <property type="project" value="UniProtKB-UniRule"/>
</dbReference>
<dbReference type="GO" id="GO:0006747">
    <property type="term" value="P:FAD biosynthetic process"/>
    <property type="evidence" value="ECO:0007669"/>
    <property type="project" value="UniProtKB-UniRule"/>
</dbReference>
<keyword evidence="7 15" id="KW-0548">Nucleotidyltransferase</keyword>
<dbReference type="PANTHER" id="PTHR22749:SF6">
    <property type="entry name" value="RIBOFLAVIN KINASE"/>
    <property type="match status" value="1"/>
</dbReference>
<dbReference type="Pfam" id="PF01687">
    <property type="entry name" value="Flavokinase"/>
    <property type="match status" value="1"/>
</dbReference>
<keyword evidence="10 15" id="KW-0274">FAD</keyword>
<dbReference type="Gene3D" id="3.40.50.620">
    <property type="entry name" value="HUPs"/>
    <property type="match status" value="1"/>
</dbReference>